<evidence type="ECO:0000259" key="6">
    <source>
        <dbReference type="Pfam" id="PF00324"/>
    </source>
</evidence>
<dbReference type="EMBL" id="WBKB01000001">
    <property type="protein sequence ID" value="KAB1645052.1"/>
    <property type="molecule type" value="Genomic_DNA"/>
</dbReference>
<sequence length="495" mass="52287">MSAPKSTIETAKVADGQHQLKANSLGPVGVAFFVLAAAAPMAAFVGAGPVIFSLIGPGVPLVYLLIAAVVAIFAVGYLKMSQHVNSAAGFVAYIEKGLGIRAAGATSGLVIVTYIALQVGFWAQFGVFANQLVATYLGVDIPIWLWAVVFIAITTGLAMWGVDMSLRVLGVILALEVLVVLALVGGIWISDDKVPSLESFSPAVFTNPGLGIAILFVATCFTTFEATTVFAEEARNPRRTIPLALFFVIGFIAIFYGLATWAVSMAVGPDAVQQAATENLEGLMFGLAAQYVGPWLDLIMQIMVVTSFVAMLLGMSNMFARYAFALSRARVLPQALGKVTKRQAPARAALANGVIVAVILLAFLWSGADPMVVVYAWFVALGTIGFILIMALASVAVLVFFRRRRDIKGGLISTVIAPAVALVLVVAMLVFSIANYDALLLGGGETAKWLLLALPIAGVLGWLAARKSRRIDFDTESINIQKLRAEEAAALEGDS</sequence>
<dbReference type="InterPro" id="IPR001734">
    <property type="entry name" value="Na/solute_symporter"/>
</dbReference>
<feature type="domain" description="Amino acid permease/ SLC12A" evidence="6">
    <location>
        <begin position="30"/>
        <end position="450"/>
    </location>
</feature>
<keyword evidence="2 5" id="KW-0812">Transmembrane</keyword>
<dbReference type="PIRSF" id="PIRSF006060">
    <property type="entry name" value="AA_transporter"/>
    <property type="match status" value="1"/>
</dbReference>
<feature type="transmembrane region" description="Helical" evidence="5">
    <location>
        <begin position="411"/>
        <end position="434"/>
    </location>
</feature>
<feature type="transmembrane region" description="Helical" evidence="5">
    <location>
        <begin position="169"/>
        <end position="189"/>
    </location>
</feature>
<evidence type="ECO:0000313" key="7">
    <source>
        <dbReference type="EMBL" id="KAB1645052.1"/>
    </source>
</evidence>
<organism evidence="7 8">
    <name type="scientific">Gulosibacter chungangensis</name>
    <dbReference type="NCBI Taxonomy" id="979746"/>
    <lineage>
        <taxon>Bacteria</taxon>
        <taxon>Bacillati</taxon>
        <taxon>Actinomycetota</taxon>
        <taxon>Actinomycetes</taxon>
        <taxon>Micrococcales</taxon>
        <taxon>Microbacteriaceae</taxon>
        <taxon>Gulosibacter</taxon>
    </lineage>
</organism>
<dbReference type="OrthoDB" id="137613at2"/>
<gene>
    <name evidence="7" type="ORF">F8O05_02010</name>
</gene>
<evidence type="ECO:0000256" key="3">
    <source>
        <dbReference type="ARBA" id="ARBA00022989"/>
    </source>
</evidence>
<feature type="transmembrane region" description="Helical" evidence="5">
    <location>
        <begin position="61"/>
        <end position="78"/>
    </location>
</feature>
<dbReference type="GO" id="GO:0016020">
    <property type="term" value="C:membrane"/>
    <property type="evidence" value="ECO:0007669"/>
    <property type="project" value="UniProtKB-SubCell"/>
</dbReference>
<comment type="subcellular location">
    <subcellularLocation>
        <location evidence="1">Membrane</location>
        <topology evidence="1">Multi-pass membrane protein</topology>
    </subcellularLocation>
</comment>
<dbReference type="RefSeq" id="WP_158051062.1">
    <property type="nucleotide sequence ID" value="NZ_WBKB01000001.1"/>
</dbReference>
<dbReference type="InterPro" id="IPR050367">
    <property type="entry name" value="APC_superfamily"/>
</dbReference>
<evidence type="ECO:0000313" key="8">
    <source>
        <dbReference type="Proteomes" id="UP000433493"/>
    </source>
</evidence>
<evidence type="ECO:0000256" key="5">
    <source>
        <dbReference type="SAM" id="Phobius"/>
    </source>
</evidence>
<feature type="transmembrane region" description="Helical" evidence="5">
    <location>
        <begin position="374"/>
        <end position="399"/>
    </location>
</feature>
<feature type="transmembrane region" description="Helical" evidence="5">
    <location>
        <begin position="209"/>
        <end position="231"/>
    </location>
</feature>
<dbReference type="AlphaFoldDB" id="A0A7J5BGL7"/>
<feature type="transmembrane region" description="Helical" evidence="5">
    <location>
        <begin position="30"/>
        <end position="55"/>
    </location>
</feature>
<dbReference type="InterPro" id="IPR004841">
    <property type="entry name" value="AA-permease/SLC12A_dom"/>
</dbReference>
<reference evidence="7 8" key="1">
    <citation type="submission" date="2019-09" db="EMBL/GenBank/DDBJ databases">
        <title>Phylogeny of genus Pseudoclavibacter and closely related genus.</title>
        <authorList>
            <person name="Li Y."/>
        </authorList>
    </citation>
    <scope>NUCLEOTIDE SEQUENCE [LARGE SCALE GENOMIC DNA]</scope>
    <source>
        <strain evidence="7 8">KCTC 13959</strain>
    </source>
</reference>
<name>A0A7J5BGL7_9MICO</name>
<comment type="caution">
    <text evidence="7">The sequence shown here is derived from an EMBL/GenBank/DDBJ whole genome shotgun (WGS) entry which is preliminary data.</text>
</comment>
<keyword evidence="4 5" id="KW-0472">Membrane</keyword>
<proteinExistence type="predicted"/>
<dbReference type="Pfam" id="PF00324">
    <property type="entry name" value="AA_permease"/>
    <property type="match status" value="1"/>
</dbReference>
<accession>A0A7J5BGL7</accession>
<feature type="transmembrane region" description="Helical" evidence="5">
    <location>
        <begin position="243"/>
        <end position="263"/>
    </location>
</feature>
<feature type="transmembrane region" description="Helical" evidence="5">
    <location>
        <begin position="298"/>
        <end position="320"/>
    </location>
</feature>
<feature type="transmembrane region" description="Helical" evidence="5">
    <location>
        <begin position="446"/>
        <end position="465"/>
    </location>
</feature>
<dbReference type="PROSITE" id="PS50283">
    <property type="entry name" value="NA_SOLUT_SYMP_3"/>
    <property type="match status" value="1"/>
</dbReference>
<dbReference type="Gene3D" id="1.20.1740.10">
    <property type="entry name" value="Amino acid/polyamine transporter I"/>
    <property type="match status" value="1"/>
</dbReference>
<dbReference type="Proteomes" id="UP000433493">
    <property type="component" value="Unassembled WGS sequence"/>
</dbReference>
<evidence type="ECO:0000256" key="1">
    <source>
        <dbReference type="ARBA" id="ARBA00004141"/>
    </source>
</evidence>
<dbReference type="GO" id="GO:0022857">
    <property type="term" value="F:transmembrane transporter activity"/>
    <property type="evidence" value="ECO:0007669"/>
    <property type="project" value="InterPro"/>
</dbReference>
<evidence type="ECO:0000256" key="4">
    <source>
        <dbReference type="ARBA" id="ARBA00023136"/>
    </source>
</evidence>
<dbReference type="PANTHER" id="PTHR42770:SF16">
    <property type="entry name" value="AMINO ACID PERMEASE"/>
    <property type="match status" value="1"/>
</dbReference>
<keyword evidence="3 5" id="KW-1133">Transmembrane helix</keyword>
<feature type="transmembrane region" description="Helical" evidence="5">
    <location>
        <begin position="98"/>
        <end position="123"/>
    </location>
</feature>
<keyword evidence="8" id="KW-1185">Reference proteome</keyword>
<feature type="transmembrane region" description="Helical" evidence="5">
    <location>
        <begin position="348"/>
        <end position="368"/>
    </location>
</feature>
<dbReference type="PANTHER" id="PTHR42770">
    <property type="entry name" value="AMINO ACID TRANSPORTER-RELATED"/>
    <property type="match status" value="1"/>
</dbReference>
<feature type="transmembrane region" description="Helical" evidence="5">
    <location>
        <begin position="143"/>
        <end position="162"/>
    </location>
</feature>
<protein>
    <submittedName>
        <fullName evidence="7">APC family permease</fullName>
    </submittedName>
</protein>
<evidence type="ECO:0000256" key="2">
    <source>
        <dbReference type="ARBA" id="ARBA00022692"/>
    </source>
</evidence>